<comment type="catalytic activity">
    <reaction evidence="6 7">
        <text>L-glutamyl-tRNA(Gln) + L-glutamine + ATP + H2O = L-glutaminyl-tRNA(Gln) + L-glutamate + ADP + phosphate + H(+)</text>
        <dbReference type="Rhea" id="RHEA:17521"/>
        <dbReference type="Rhea" id="RHEA-COMP:9681"/>
        <dbReference type="Rhea" id="RHEA-COMP:9684"/>
        <dbReference type="ChEBI" id="CHEBI:15377"/>
        <dbReference type="ChEBI" id="CHEBI:15378"/>
        <dbReference type="ChEBI" id="CHEBI:29985"/>
        <dbReference type="ChEBI" id="CHEBI:30616"/>
        <dbReference type="ChEBI" id="CHEBI:43474"/>
        <dbReference type="ChEBI" id="CHEBI:58359"/>
        <dbReference type="ChEBI" id="CHEBI:78520"/>
        <dbReference type="ChEBI" id="CHEBI:78521"/>
        <dbReference type="ChEBI" id="CHEBI:456216"/>
    </reaction>
</comment>
<dbReference type="EC" id="6.3.5.-" evidence="7"/>
<evidence type="ECO:0000313" key="10">
    <source>
        <dbReference type="Proteomes" id="UP001175226"/>
    </source>
</evidence>
<dbReference type="InterPro" id="IPR018027">
    <property type="entry name" value="Asn/Gln_amidotransferase"/>
</dbReference>
<dbReference type="EMBL" id="JAUEPT010000002">
    <property type="protein sequence ID" value="KAK0454800.1"/>
    <property type="molecule type" value="Genomic_DNA"/>
</dbReference>
<name>A0AA39K7F0_9AGAR</name>
<feature type="domain" description="Asn/Gln amidotransferase" evidence="8">
    <location>
        <begin position="366"/>
        <end position="520"/>
    </location>
</feature>
<keyword evidence="3 7" id="KW-0547">Nucleotide-binding</keyword>
<dbReference type="GO" id="GO:0070681">
    <property type="term" value="P:glutaminyl-tRNAGln biosynthesis via transamidation"/>
    <property type="evidence" value="ECO:0007669"/>
    <property type="project" value="UniProtKB-UniRule"/>
</dbReference>
<reference evidence="9" key="1">
    <citation type="submission" date="2023-06" db="EMBL/GenBank/DDBJ databases">
        <authorList>
            <consortium name="Lawrence Berkeley National Laboratory"/>
            <person name="Ahrendt S."/>
            <person name="Sahu N."/>
            <person name="Indic B."/>
            <person name="Wong-Bajracharya J."/>
            <person name="Merenyi Z."/>
            <person name="Ke H.-M."/>
            <person name="Monk M."/>
            <person name="Kocsube S."/>
            <person name="Drula E."/>
            <person name="Lipzen A."/>
            <person name="Balint B."/>
            <person name="Henrissat B."/>
            <person name="Andreopoulos B."/>
            <person name="Martin F.M."/>
            <person name="Harder C.B."/>
            <person name="Rigling D."/>
            <person name="Ford K.L."/>
            <person name="Foster G.D."/>
            <person name="Pangilinan J."/>
            <person name="Papanicolaou A."/>
            <person name="Barry K."/>
            <person name="LaButti K."/>
            <person name="Viragh M."/>
            <person name="Koriabine M."/>
            <person name="Yan M."/>
            <person name="Riley R."/>
            <person name="Champramary S."/>
            <person name="Plett K.L."/>
            <person name="Tsai I.J."/>
            <person name="Slot J."/>
            <person name="Sipos G."/>
            <person name="Plett J."/>
            <person name="Nagy L.G."/>
            <person name="Grigoriev I.V."/>
        </authorList>
    </citation>
    <scope>NUCLEOTIDE SEQUENCE</scope>
    <source>
        <strain evidence="9">FPL87.14</strain>
    </source>
</reference>
<dbReference type="AlphaFoldDB" id="A0AA39K7F0"/>
<dbReference type="InterPro" id="IPR023168">
    <property type="entry name" value="GatB_Yqey_C_2"/>
</dbReference>
<evidence type="ECO:0000259" key="8">
    <source>
        <dbReference type="SMART" id="SM00845"/>
    </source>
</evidence>
<keyword evidence="10" id="KW-1185">Reference proteome</keyword>
<comment type="function">
    <text evidence="7">Allows the formation of correctly charged Gln-tRNA(Gln) through the transamidation of misacylated Glu-tRNA(Gln) in the mitochondria. The reaction takes place in the presence of glutamine and ATP through an activated gamma-phospho-Glu-tRNA(Gln).</text>
</comment>
<dbReference type="PANTHER" id="PTHR11659:SF0">
    <property type="entry name" value="GLUTAMYL-TRNA(GLN) AMIDOTRANSFERASE SUBUNIT B, MITOCHONDRIAL"/>
    <property type="match status" value="1"/>
</dbReference>
<dbReference type="InterPro" id="IPR003789">
    <property type="entry name" value="Asn/Gln_tRNA_amidoTrase-B-like"/>
</dbReference>
<dbReference type="GO" id="GO:0005739">
    <property type="term" value="C:mitochondrion"/>
    <property type="evidence" value="ECO:0007669"/>
    <property type="project" value="UniProtKB-SubCell"/>
</dbReference>
<comment type="subcellular location">
    <subcellularLocation>
        <location evidence="7">Mitochondrion</location>
    </subcellularLocation>
</comment>
<dbReference type="HAMAP" id="MF_00121">
    <property type="entry name" value="GatB"/>
    <property type="match status" value="1"/>
</dbReference>
<dbReference type="PANTHER" id="PTHR11659">
    <property type="entry name" value="GLUTAMYL-TRNA GLN AMIDOTRANSFERASE SUBUNIT B MITOCHONDRIAL AND PROKARYOTIC PET112-RELATED"/>
    <property type="match status" value="1"/>
</dbReference>
<gene>
    <name evidence="9" type="ORF">EV421DRAFT_1896708</name>
</gene>
<dbReference type="PROSITE" id="PS01234">
    <property type="entry name" value="GATB"/>
    <property type="match status" value="1"/>
</dbReference>
<keyword evidence="4 7" id="KW-0067">ATP-binding</keyword>
<keyword evidence="2 7" id="KW-0436">Ligase</keyword>
<dbReference type="NCBIfam" id="TIGR00133">
    <property type="entry name" value="gatB"/>
    <property type="match status" value="1"/>
</dbReference>
<dbReference type="InterPro" id="IPR017958">
    <property type="entry name" value="Gln-tRNA_amidoTrfase_suB_CS"/>
</dbReference>
<dbReference type="GO" id="GO:0005524">
    <property type="term" value="F:ATP binding"/>
    <property type="evidence" value="ECO:0007669"/>
    <property type="project" value="UniProtKB-KW"/>
</dbReference>
<evidence type="ECO:0000256" key="6">
    <source>
        <dbReference type="ARBA" id="ARBA00047913"/>
    </source>
</evidence>
<dbReference type="InterPro" id="IPR017959">
    <property type="entry name" value="Asn/Gln-tRNA_amidoTrfase_suB/E"/>
</dbReference>
<organism evidence="9 10">
    <name type="scientific">Armillaria borealis</name>
    <dbReference type="NCBI Taxonomy" id="47425"/>
    <lineage>
        <taxon>Eukaryota</taxon>
        <taxon>Fungi</taxon>
        <taxon>Dikarya</taxon>
        <taxon>Basidiomycota</taxon>
        <taxon>Agaricomycotina</taxon>
        <taxon>Agaricomycetes</taxon>
        <taxon>Agaricomycetidae</taxon>
        <taxon>Agaricales</taxon>
        <taxon>Marasmiineae</taxon>
        <taxon>Physalacriaceae</taxon>
        <taxon>Armillaria</taxon>
    </lineage>
</organism>
<protein>
    <recommendedName>
        <fullName evidence="7">Glutamyl-tRNA(Gln) amidotransferase subunit B, mitochondrial</fullName>
        <shortName evidence="7">Glu-AdT subunit B</shortName>
        <ecNumber evidence="7">6.3.5.-</ecNumber>
    </recommendedName>
</protein>
<dbReference type="Pfam" id="PF02934">
    <property type="entry name" value="GatB_N"/>
    <property type="match status" value="1"/>
</dbReference>
<keyword evidence="7" id="KW-0496">Mitochondrion</keyword>
<comment type="subunit">
    <text evidence="7">Subunit of the heterotrimeric GatCAB amidotransferase (AdT) complex, composed of A, B and C subunits.</text>
</comment>
<dbReference type="Proteomes" id="UP001175226">
    <property type="component" value="Unassembled WGS sequence"/>
</dbReference>
<dbReference type="GO" id="GO:0030956">
    <property type="term" value="C:glutamyl-tRNA(Gln) amidotransferase complex"/>
    <property type="evidence" value="ECO:0007669"/>
    <property type="project" value="UniProtKB-UniRule"/>
</dbReference>
<dbReference type="SUPFAM" id="SSF55931">
    <property type="entry name" value="Glutamine synthetase/guanido kinase"/>
    <property type="match status" value="1"/>
</dbReference>
<evidence type="ECO:0000256" key="1">
    <source>
        <dbReference type="ARBA" id="ARBA00005306"/>
    </source>
</evidence>
<comment type="similarity">
    <text evidence="1 7">Belongs to the GatB/GatE family. GatB subfamily.</text>
</comment>
<evidence type="ECO:0000256" key="2">
    <source>
        <dbReference type="ARBA" id="ARBA00022598"/>
    </source>
</evidence>
<dbReference type="Gene3D" id="1.10.10.410">
    <property type="match status" value="1"/>
</dbReference>
<dbReference type="GO" id="GO:0050567">
    <property type="term" value="F:glutaminyl-tRNA synthase (glutamine-hydrolyzing) activity"/>
    <property type="evidence" value="ECO:0007669"/>
    <property type="project" value="UniProtKB-UniRule"/>
</dbReference>
<dbReference type="GO" id="GO:0032543">
    <property type="term" value="P:mitochondrial translation"/>
    <property type="evidence" value="ECO:0007669"/>
    <property type="project" value="UniProtKB-UniRule"/>
</dbReference>
<dbReference type="InterPro" id="IPR006075">
    <property type="entry name" value="Asn/Gln-tRNA_Trfase_suB/E_cat"/>
</dbReference>
<keyword evidence="5 7" id="KW-0648">Protein biosynthesis</keyword>
<dbReference type="Pfam" id="PF02637">
    <property type="entry name" value="GatB_Yqey"/>
    <property type="match status" value="1"/>
</dbReference>
<evidence type="ECO:0000256" key="4">
    <source>
        <dbReference type="ARBA" id="ARBA00022840"/>
    </source>
</evidence>
<evidence type="ECO:0000256" key="3">
    <source>
        <dbReference type="ARBA" id="ARBA00022741"/>
    </source>
</evidence>
<evidence type="ECO:0000313" key="9">
    <source>
        <dbReference type="EMBL" id="KAK0454800.1"/>
    </source>
</evidence>
<proteinExistence type="inferred from homology"/>
<dbReference type="SUPFAM" id="SSF89095">
    <property type="entry name" value="GatB/YqeY motif"/>
    <property type="match status" value="1"/>
</dbReference>
<dbReference type="InterPro" id="IPR004413">
    <property type="entry name" value="GatB"/>
</dbReference>
<sequence length="522" mass="57988">MSRLLLDGWHVVLGIETHAQIKSRQKLFSSASTSLLTHPANTTYNVVDAAFPGTLPNLNLKCLRLALRASLALNCDIQRRSSFDRKHYFYSDLPSGYQITQQYAAIATNGYLTLPTLGRKVRIKQIQMEQDTAKSIFDPRTRTSLIDLNRAGTGLLEIVTEPDLQSPDEAAEYVRALQATLRAVGASDGNMDTAGQLAATGSMRCDVNVSIHRPGEPFGTRCEIKNLNSVKFMIAAINCEIVRQKALLMSSCNVPQETRGFDHHRWDTYKLRSKEDAPEYRYMPDPNLGILHVSEAQIQQVKDSLPALPDALRKRLIDTYEPSGVTQIDIDVLMGLDTGRDIGYDGEDNINLDETTRQDTDVSAVTYFETVCADKNRDPKNVINWILHSLHGQLSTLDKTFTSKHITPCQLGELIDLVASNSITRPSGKLLLRHMLTDPSITPETSIRQLAIKLNLISMSSSEDDLQSVCMRAVEALPNEVAALRAGHHNVVNKIVGWVIKETRGRADAKTVRETVIDLVKS</sequence>
<dbReference type="InterPro" id="IPR014746">
    <property type="entry name" value="Gln_synth/guanido_kin_cat_dom"/>
</dbReference>
<evidence type="ECO:0000256" key="7">
    <source>
        <dbReference type="HAMAP-Rule" id="MF_03147"/>
    </source>
</evidence>
<dbReference type="SMART" id="SM00845">
    <property type="entry name" value="GatB_Yqey"/>
    <property type="match status" value="1"/>
</dbReference>
<evidence type="ECO:0000256" key="5">
    <source>
        <dbReference type="ARBA" id="ARBA00022917"/>
    </source>
</evidence>
<dbReference type="NCBIfam" id="NF004012">
    <property type="entry name" value="PRK05477.1-2"/>
    <property type="match status" value="1"/>
</dbReference>
<accession>A0AA39K7F0</accession>
<comment type="caution">
    <text evidence="9">The sequence shown here is derived from an EMBL/GenBank/DDBJ whole genome shotgun (WGS) entry which is preliminary data.</text>
</comment>